<dbReference type="InterPro" id="IPR052048">
    <property type="entry name" value="ST_Response_Regulator"/>
</dbReference>
<feature type="domain" description="Response regulatory" evidence="3">
    <location>
        <begin position="62"/>
        <end position="177"/>
    </location>
</feature>
<dbReference type="PANTHER" id="PTHR43228:SF17">
    <property type="entry name" value="HISTIDINE KINASE RESPONSE REGULATOR AND TRANSCRIPTION FACTOR RR-A-TYPE FAMILY-RELATED"/>
    <property type="match status" value="1"/>
</dbReference>
<dbReference type="Pfam" id="PF00072">
    <property type="entry name" value="Response_reg"/>
    <property type="match status" value="1"/>
</dbReference>
<dbReference type="CDD" id="cd17546">
    <property type="entry name" value="REC_hyHK_CKI1_RcsC-like"/>
    <property type="match status" value="1"/>
</dbReference>
<dbReference type="Gene3D" id="3.40.50.2300">
    <property type="match status" value="1"/>
</dbReference>
<organism evidence="4 5">
    <name type="scientific">Liquidambar formosana</name>
    <name type="common">Formosan gum</name>
    <dbReference type="NCBI Taxonomy" id="63359"/>
    <lineage>
        <taxon>Eukaryota</taxon>
        <taxon>Viridiplantae</taxon>
        <taxon>Streptophyta</taxon>
        <taxon>Embryophyta</taxon>
        <taxon>Tracheophyta</taxon>
        <taxon>Spermatophyta</taxon>
        <taxon>Magnoliopsida</taxon>
        <taxon>eudicotyledons</taxon>
        <taxon>Gunneridae</taxon>
        <taxon>Pentapetalae</taxon>
        <taxon>Saxifragales</taxon>
        <taxon>Altingiaceae</taxon>
        <taxon>Liquidambar</taxon>
    </lineage>
</organism>
<evidence type="ECO:0000259" key="3">
    <source>
        <dbReference type="PROSITE" id="PS50110"/>
    </source>
</evidence>
<evidence type="ECO:0000313" key="4">
    <source>
        <dbReference type="EMBL" id="KAK9281298.1"/>
    </source>
</evidence>
<sequence length="179" mass="19604">MCYWIIILEKSKTQMESGRGFGGSATRRIPNGKSLEQGDTAQGNNNGMSNGHGYVVLRNRLTALVVDDDRICRTCEKALLESYGVDTQAVENGRDAVDLFASGASFNLVLMAKVLPVMNGLEATRQIRAMGIRSKILAVTAAAYERERRAFLEAGADEFIEKPLTPQILVPILLELDNN</sequence>
<name>A0AAP0RNN1_LIQFO</name>
<evidence type="ECO:0000313" key="5">
    <source>
        <dbReference type="Proteomes" id="UP001415857"/>
    </source>
</evidence>
<dbReference type="InterPro" id="IPR011006">
    <property type="entry name" value="CheY-like_superfamily"/>
</dbReference>
<dbReference type="PROSITE" id="PS50110">
    <property type="entry name" value="RESPONSE_REGULATORY"/>
    <property type="match status" value="1"/>
</dbReference>
<dbReference type="SUPFAM" id="SSF52172">
    <property type="entry name" value="CheY-like"/>
    <property type="match status" value="1"/>
</dbReference>
<evidence type="ECO:0000256" key="1">
    <source>
        <dbReference type="PROSITE-ProRule" id="PRU00169"/>
    </source>
</evidence>
<gene>
    <name evidence="4" type="ORF">L1049_004195</name>
</gene>
<comment type="caution">
    <text evidence="4">The sequence shown here is derived from an EMBL/GenBank/DDBJ whole genome shotgun (WGS) entry which is preliminary data.</text>
</comment>
<dbReference type="GO" id="GO:0000160">
    <property type="term" value="P:phosphorelay signal transduction system"/>
    <property type="evidence" value="ECO:0007669"/>
    <property type="project" value="InterPro"/>
</dbReference>
<reference evidence="4 5" key="1">
    <citation type="journal article" date="2024" name="Plant J.">
        <title>Genome sequences and population genomics reveal climatic adaptation and genomic divergence between two closely related sweetgum species.</title>
        <authorList>
            <person name="Xu W.Q."/>
            <person name="Ren C.Q."/>
            <person name="Zhang X.Y."/>
            <person name="Comes H.P."/>
            <person name="Liu X.H."/>
            <person name="Li Y.G."/>
            <person name="Kettle C.J."/>
            <person name="Jalonen R."/>
            <person name="Gaisberger H."/>
            <person name="Ma Y.Z."/>
            <person name="Qiu Y.X."/>
        </authorList>
    </citation>
    <scope>NUCLEOTIDE SEQUENCE [LARGE SCALE GENOMIC DNA]</scope>
    <source>
        <strain evidence="4">Hangzhou</strain>
    </source>
</reference>
<evidence type="ECO:0000256" key="2">
    <source>
        <dbReference type="SAM" id="MobiDB-lite"/>
    </source>
</evidence>
<dbReference type="EMBL" id="JBBPBK010000007">
    <property type="protein sequence ID" value="KAK9281298.1"/>
    <property type="molecule type" value="Genomic_DNA"/>
</dbReference>
<dbReference type="AlphaFoldDB" id="A0AAP0RNN1"/>
<proteinExistence type="predicted"/>
<accession>A0AAP0RNN1</accession>
<keyword evidence="5" id="KW-1185">Reference proteome</keyword>
<dbReference type="InterPro" id="IPR001789">
    <property type="entry name" value="Sig_transdc_resp-reg_receiver"/>
</dbReference>
<protein>
    <recommendedName>
        <fullName evidence="3">Response regulatory domain-containing protein</fullName>
    </recommendedName>
</protein>
<comment type="caution">
    <text evidence="1">Lacks conserved residue(s) required for the propagation of feature annotation.</text>
</comment>
<feature type="compositionally biased region" description="Polar residues" evidence="2">
    <location>
        <begin position="37"/>
        <end position="47"/>
    </location>
</feature>
<dbReference type="SMART" id="SM00448">
    <property type="entry name" value="REC"/>
    <property type="match status" value="1"/>
</dbReference>
<feature type="region of interest" description="Disordered" evidence="2">
    <location>
        <begin position="18"/>
        <end position="47"/>
    </location>
</feature>
<dbReference type="PANTHER" id="PTHR43228">
    <property type="entry name" value="TWO-COMPONENT RESPONSE REGULATOR"/>
    <property type="match status" value="1"/>
</dbReference>
<dbReference type="Proteomes" id="UP001415857">
    <property type="component" value="Unassembled WGS sequence"/>
</dbReference>